<dbReference type="SUPFAM" id="SSF81606">
    <property type="entry name" value="PP2C-like"/>
    <property type="match status" value="1"/>
</dbReference>
<dbReference type="GO" id="GO:0046872">
    <property type="term" value="F:metal ion binding"/>
    <property type="evidence" value="ECO:0007669"/>
    <property type="project" value="UniProtKB-KW"/>
</dbReference>
<comment type="similarity">
    <text evidence="3">Belongs to the PP2C family.</text>
</comment>
<evidence type="ECO:0000256" key="7">
    <source>
        <dbReference type="ARBA" id="ARBA00022842"/>
    </source>
</evidence>
<proteinExistence type="inferred from homology"/>
<dbReference type="FunFam" id="3.60.40.10:FF:000010">
    <property type="entry name" value="Probable protein phosphatase 2C 39"/>
    <property type="match status" value="1"/>
</dbReference>
<comment type="catalytic activity">
    <reaction evidence="11">
        <text>O-phospho-L-threonyl-[protein] + H2O = L-threonyl-[protein] + phosphate</text>
        <dbReference type="Rhea" id="RHEA:47004"/>
        <dbReference type="Rhea" id="RHEA-COMP:11060"/>
        <dbReference type="Rhea" id="RHEA-COMP:11605"/>
        <dbReference type="ChEBI" id="CHEBI:15377"/>
        <dbReference type="ChEBI" id="CHEBI:30013"/>
        <dbReference type="ChEBI" id="CHEBI:43474"/>
        <dbReference type="ChEBI" id="CHEBI:61977"/>
        <dbReference type="EC" id="3.1.3.16"/>
    </reaction>
</comment>
<keyword evidence="9" id="KW-0464">Manganese</keyword>
<dbReference type="EMBL" id="CM004389">
    <property type="protein sequence ID" value="OAY54846.1"/>
    <property type="molecule type" value="Genomic_DNA"/>
</dbReference>
<organism evidence="13 14">
    <name type="scientific">Manihot esculenta</name>
    <name type="common">Cassava</name>
    <name type="synonym">Jatropha manihot</name>
    <dbReference type="NCBI Taxonomy" id="3983"/>
    <lineage>
        <taxon>Eukaryota</taxon>
        <taxon>Viridiplantae</taxon>
        <taxon>Streptophyta</taxon>
        <taxon>Embryophyta</taxon>
        <taxon>Tracheophyta</taxon>
        <taxon>Spermatophyta</taxon>
        <taxon>Magnoliopsida</taxon>
        <taxon>eudicotyledons</taxon>
        <taxon>Gunneridae</taxon>
        <taxon>Pentapetalae</taxon>
        <taxon>rosids</taxon>
        <taxon>fabids</taxon>
        <taxon>Malpighiales</taxon>
        <taxon>Euphorbiaceae</taxon>
        <taxon>Crotonoideae</taxon>
        <taxon>Manihoteae</taxon>
        <taxon>Manihot</taxon>
    </lineage>
</organism>
<comment type="catalytic activity">
    <reaction evidence="10">
        <text>O-phospho-L-seryl-[protein] + H2O = L-seryl-[protein] + phosphate</text>
        <dbReference type="Rhea" id="RHEA:20629"/>
        <dbReference type="Rhea" id="RHEA-COMP:9863"/>
        <dbReference type="Rhea" id="RHEA-COMP:11604"/>
        <dbReference type="ChEBI" id="CHEBI:15377"/>
        <dbReference type="ChEBI" id="CHEBI:29999"/>
        <dbReference type="ChEBI" id="CHEBI:43474"/>
        <dbReference type="ChEBI" id="CHEBI:83421"/>
        <dbReference type="EC" id="3.1.3.16"/>
    </reaction>
</comment>
<reference evidence="14" key="1">
    <citation type="journal article" date="2016" name="Nat. Biotechnol.">
        <title>Sequencing wild and cultivated cassava and related species reveals extensive interspecific hybridization and genetic diversity.</title>
        <authorList>
            <person name="Bredeson J.V."/>
            <person name="Lyons J.B."/>
            <person name="Prochnik S.E."/>
            <person name="Wu G.A."/>
            <person name="Ha C.M."/>
            <person name="Edsinger-Gonzales E."/>
            <person name="Grimwood J."/>
            <person name="Schmutz J."/>
            <person name="Rabbi I.Y."/>
            <person name="Egesi C."/>
            <person name="Nauluvula P."/>
            <person name="Lebot V."/>
            <person name="Ndunguru J."/>
            <person name="Mkamilo G."/>
            <person name="Bart R.S."/>
            <person name="Setter T.L."/>
            <person name="Gleadow R.M."/>
            <person name="Kulakow P."/>
            <person name="Ferguson M.E."/>
            <person name="Rounsley S."/>
            <person name="Rokhsar D.S."/>
        </authorList>
    </citation>
    <scope>NUCLEOTIDE SEQUENCE [LARGE SCALE GENOMIC DNA]</scope>
    <source>
        <strain evidence="14">cv. AM560-2</strain>
    </source>
</reference>
<dbReference type="GO" id="GO:0004722">
    <property type="term" value="F:protein serine/threonine phosphatase activity"/>
    <property type="evidence" value="ECO:0000318"/>
    <property type="project" value="GO_Central"/>
</dbReference>
<evidence type="ECO:0000313" key="13">
    <source>
        <dbReference type="EMBL" id="OAY54846.1"/>
    </source>
</evidence>
<evidence type="ECO:0000256" key="8">
    <source>
        <dbReference type="ARBA" id="ARBA00022912"/>
    </source>
</evidence>
<evidence type="ECO:0000256" key="11">
    <source>
        <dbReference type="ARBA" id="ARBA00048336"/>
    </source>
</evidence>
<dbReference type="PROSITE" id="PS51746">
    <property type="entry name" value="PPM_2"/>
    <property type="match status" value="1"/>
</dbReference>
<name>A0A2C9W7U4_MANES</name>
<sequence>MAGKEILHKMKEKVGLCSSTASGKGKSKMSKNVTHGFHLVKGKSHHAMEDYVVAQFKQAGNNELGLFAIFDGHLSHVIPDYLRLNLFDNILKEPDFWKEPENAMRRAYHITDTTILDKSADLGRGGSTAVTAILINCQMLVVANVGDSRAVICKNGMAKQLSVDHEPSVERKDIENRGGFVSNFPGDVPRVDGQLAVARAFGDKSLKKHLSSEPDITKEVIDEDTEFIILASDGLWKVMSNQEAADAIKDIKDARLAAKHLVEEALNRKSKDDISCIVVKFQ</sequence>
<dbReference type="AlphaFoldDB" id="A0A2C9W7U4"/>
<evidence type="ECO:0000256" key="4">
    <source>
        <dbReference type="ARBA" id="ARBA00013081"/>
    </source>
</evidence>
<dbReference type="OrthoDB" id="10264738at2759"/>
<dbReference type="Gene3D" id="3.60.40.10">
    <property type="entry name" value="PPM-type phosphatase domain"/>
    <property type="match status" value="1"/>
</dbReference>
<evidence type="ECO:0000259" key="12">
    <source>
        <dbReference type="PROSITE" id="PS51746"/>
    </source>
</evidence>
<protein>
    <recommendedName>
        <fullName evidence="4">protein-serine/threonine phosphatase</fullName>
        <ecNumber evidence="4">3.1.3.16</ecNumber>
    </recommendedName>
</protein>
<keyword evidence="6" id="KW-0378">Hydrolase</keyword>
<comment type="cofactor">
    <cofactor evidence="1">
        <name>Mn(2+)</name>
        <dbReference type="ChEBI" id="CHEBI:29035"/>
    </cofactor>
</comment>
<evidence type="ECO:0000256" key="10">
    <source>
        <dbReference type="ARBA" id="ARBA00047761"/>
    </source>
</evidence>
<dbReference type="EC" id="3.1.3.16" evidence="4"/>
<dbReference type="Gramene" id="Manes.03G106800.2.v8.1">
    <property type="protein sequence ID" value="Manes.03G106800.2.v8.1.CDS"/>
    <property type="gene ID" value="Manes.03G106800.v8.1"/>
</dbReference>
<dbReference type="SMART" id="SM00332">
    <property type="entry name" value="PP2Cc"/>
    <property type="match status" value="1"/>
</dbReference>
<accession>A0A2C9W7U4</accession>
<dbReference type="Proteomes" id="UP000091857">
    <property type="component" value="Chromosome 3"/>
</dbReference>
<evidence type="ECO:0000313" key="14">
    <source>
        <dbReference type="Proteomes" id="UP000091857"/>
    </source>
</evidence>
<comment type="cofactor">
    <cofactor evidence="2">
        <name>Mg(2+)</name>
        <dbReference type="ChEBI" id="CHEBI:18420"/>
    </cofactor>
</comment>
<comment type="caution">
    <text evidence="13">The sequence shown here is derived from an EMBL/GenBank/DDBJ whole genome shotgun (WGS) entry which is preliminary data.</text>
</comment>
<dbReference type="InterPro" id="IPR015655">
    <property type="entry name" value="PP2C"/>
</dbReference>
<dbReference type="CDD" id="cd00143">
    <property type="entry name" value="PP2Cc"/>
    <property type="match status" value="1"/>
</dbReference>
<keyword evidence="8" id="KW-0904">Protein phosphatase</keyword>
<evidence type="ECO:0000256" key="1">
    <source>
        <dbReference type="ARBA" id="ARBA00001936"/>
    </source>
</evidence>
<feature type="domain" description="PPM-type phosphatase" evidence="12">
    <location>
        <begin position="34"/>
        <end position="281"/>
    </location>
</feature>
<evidence type="ECO:0000256" key="3">
    <source>
        <dbReference type="ARBA" id="ARBA00006702"/>
    </source>
</evidence>
<gene>
    <name evidence="13" type="ORF">MANES_03G106800v8</name>
</gene>
<evidence type="ECO:0000256" key="5">
    <source>
        <dbReference type="ARBA" id="ARBA00022723"/>
    </source>
</evidence>
<dbReference type="InterPro" id="IPR001932">
    <property type="entry name" value="PPM-type_phosphatase-like_dom"/>
</dbReference>
<keyword evidence="5" id="KW-0479">Metal-binding</keyword>
<keyword evidence="14" id="KW-1185">Reference proteome</keyword>
<evidence type="ECO:0000256" key="6">
    <source>
        <dbReference type="ARBA" id="ARBA00022801"/>
    </source>
</evidence>
<dbReference type="Pfam" id="PF00481">
    <property type="entry name" value="PP2C"/>
    <property type="match status" value="1"/>
</dbReference>
<keyword evidence="7" id="KW-0460">Magnesium</keyword>
<evidence type="ECO:0000256" key="2">
    <source>
        <dbReference type="ARBA" id="ARBA00001946"/>
    </source>
</evidence>
<evidence type="ECO:0000256" key="9">
    <source>
        <dbReference type="ARBA" id="ARBA00023211"/>
    </source>
</evidence>
<dbReference type="PANTHER" id="PTHR47992">
    <property type="entry name" value="PROTEIN PHOSPHATASE"/>
    <property type="match status" value="1"/>
</dbReference>
<dbReference type="InterPro" id="IPR036457">
    <property type="entry name" value="PPM-type-like_dom_sf"/>
</dbReference>
<dbReference type="GO" id="GO:1902531">
    <property type="term" value="P:regulation of intracellular signal transduction"/>
    <property type="evidence" value="ECO:0000318"/>
    <property type="project" value="GO_Central"/>
</dbReference>